<reference evidence="8" key="1">
    <citation type="submission" date="2020-05" db="EMBL/GenBank/DDBJ databases">
        <authorList>
            <person name="Chiriac C."/>
            <person name="Salcher M."/>
            <person name="Ghai R."/>
            <person name="Kavagutti S V."/>
        </authorList>
    </citation>
    <scope>NUCLEOTIDE SEQUENCE</scope>
</reference>
<organism evidence="8">
    <name type="scientific">freshwater metagenome</name>
    <dbReference type="NCBI Taxonomy" id="449393"/>
    <lineage>
        <taxon>unclassified sequences</taxon>
        <taxon>metagenomes</taxon>
        <taxon>ecological metagenomes</taxon>
    </lineage>
</organism>
<evidence type="ECO:0000256" key="2">
    <source>
        <dbReference type="ARBA" id="ARBA00022475"/>
    </source>
</evidence>
<dbReference type="Pfam" id="PF13520">
    <property type="entry name" value="AA_permease_2"/>
    <property type="match status" value="1"/>
</dbReference>
<gene>
    <name evidence="8" type="ORF">UFOPK2579_02344</name>
</gene>
<evidence type="ECO:0000256" key="7">
    <source>
        <dbReference type="SAM" id="Phobius"/>
    </source>
</evidence>
<feature type="transmembrane region" description="Helical" evidence="7">
    <location>
        <begin position="53"/>
        <end position="72"/>
    </location>
</feature>
<protein>
    <submittedName>
        <fullName evidence="8">Unannotated protein</fullName>
    </submittedName>
</protein>
<proteinExistence type="predicted"/>
<evidence type="ECO:0000256" key="3">
    <source>
        <dbReference type="ARBA" id="ARBA00022692"/>
    </source>
</evidence>
<feature type="region of interest" description="Disordered" evidence="6">
    <location>
        <begin position="1"/>
        <end position="20"/>
    </location>
</feature>
<evidence type="ECO:0000256" key="1">
    <source>
        <dbReference type="ARBA" id="ARBA00004651"/>
    </source>
</evidence>
<dbReference type="PANTHER" id="PTHR42770:SF18">
    <property type="entry name" value="ARGININE_AGMATINE ANTIPORTER"/>
    <property type="match status" value="1"/>
</dbReference>
<comment type="subcellular location">
    <subcellularLocation>
        <location evidence="1">Cell membrane</location>
        <topology evidence="1">Multi-pass membrane protein</topology>
    </subcellularLocation>
</comment>
<evidence type="ECO:0000313" key="8">
    <source>
        <dbReference type="EMBL" id="CAB4726864.1"/>
    </source>
</evidence>
<dbReference type="InterPro" id="IPR050367">
    <property type="entry name" value="APC_superfamily"/>
</dbReference>
<sequence length="166" mass="17182">MTQVQDPPTAAPSPRADQSDRLGLPQSTALVMGSIIGVGIFSLPYAIASYGPISLAAMGIATVGAIALALMFSVMSRRLPADGGPYAYARAAFGIAARRARGWRWPALTGAPRRCDGSTAWDPLARGGPSLQPGGGATPGAGSSVRGRGDRCHRGRRSSRPVRRGR</sequence>
<keyword evidence="4 7" id="KW-1133">Transmembrane helix</keyword>
<dbReference type="InterPro" id="IPR002293">
    <property type="entry name" value="AA/rel_permease1"/>
</dbReference>
<keyword evidence="3 7" id="KW-0812">Transmembrane</keyword>
<evidence type="ECO:0000256" key="5">
    <source>
        <dbReference type="ARBA" id="ARBA00023136"/>
    </source>
</evidence>
<dbReference type="PANTHER" id="PTHR42770">
    <property type="entry name" value="AMINO ACID TRANSPORTER-RELATED"/>
    <property type="match status" value="1"/>
</dbReference>
<dbReference type="Gene3D" id="1.20.1740.10">
    <property type="entry name" value="Amino acid/polyamine transporter I"/>
    <property type="match status" value="1"/>
</dbReference>
<dbReference type="GO" id="GO:0005886">
    <property type="term" value="C:plasma membrane"/>
    <property type="evidence" value="ECO:0007669"/>
    <property type="project" value="UniProtKB-SubCell"/>
</dbReference>
<accession>A0A6J6RWB9</accession>
<feature type="transmembrane region" description="Helical" evidence="7">
    <location>
        <begin position="29"/>
        <end position="47"/>
    </location>
</feature>
<keyword evidence="5 7" id="KW-0472">Membrane</keyword>
<dbReference type="GO" id="GO:0022857">
    <property type="term" value="F:transmembrane transporter activity"/>
    <property type="evidence" value="ECO:0007669"/>
    <property type="project" value="InterPro"/>
</dbReference>
<evidence type="ECO:0000256" key="4">
    <source>
        <dbReference type="ARBA" id="ARBA00022989"/>
    </source>
</evidence>
<feature type="compositionally biased region" description="Basic residues" evidence="6">
    <location>
        <begin position="153"/>
        <end position="166"/>
    </location>
</feature>
<dbReference type="AlphaFoldDB" id="A0A6J6RWB9"/>
<dbReference type="EMBL" id="CAEZXR010000339">
    <property type="protein sequence ID" value="CAB4726864.1"/>
    <property type="molecule type" value="Genomic_DNA"/>
</dbReference>
<evidence type="ECO:0000256" key="6">
    <source>
        <dbReference type="SAM" id="MobiDB-lite"/>
    </source>
</evidence>
<name>A0A6J6RWB9_9ZZZZ</name>
<feature type="region of interest" description="Disordered" evidence="6">
    <location>
        <begin position="119"/>
        <end position="166"/>
    </location>
</feature>
<keyword evidence="2" id="KW-1003">Cell membrane</keyword>